<feature type="domain" description="Methyltransferase" evidence="4">
    <location>
        <begin position="47"/>
        <end position="138"/>
    </location>
</feature>
<dbReference type="InterPro" id="IPR029063">
    <property type="entry name" value="SAM-dependent_MTases_sf"/>
</dbReference>
<dbReference type="GO" id="GO:0061542">
    <property type="term" value="F:3-demethylubiquinol 3-O-methyltransferase activity"/>
    <property type="evidence" value="ECO:0007669"/>
    <property type="project" value="UniProtKB-EC"/>
</dbReference>
<dbReference type="Pfam" id="PF13649">
    <property type="entry name" value="Methyltransf_25"/>
    <property type="match status" value="1"/>
</dbReference>
<organism evidence="5 6">
    <name type="scientific">Seohaeicola nanhaiensis</name>
    <dbReference type="NCBI Taxonomy" id="1387282"/>
    <lineage>
        <taxon>Bacteria</taxon>
        <taxon>Pseudomonadati</taxon>
        <taxon>Pseudomonadota</taxon>
        <taxon>Alphaproteobacteria</taxon>
        <taxon>Rhodobacterales</taxon>
        <taxon>Roseobacteraceae</taxon>
        <taxon>Seohaeicola</taxon>
    </lineage>
</organism>
<proteinExistence type="predicted"/>
<dbReference type="EC" id="2.1.1.222" evidence="5"/>
<evidence type="ECO:0000313" key="5">
    <source>
        <dbReference type="EMBL" id="MFC4671530.1"/>
    </source>
</evidence>
<dbReference type="CDD" id="cd02440">
    <property type="entry name" value="AdoMet_MTases"/>
    <property type="match status" value="1"/>
</dbReference>
<evidence type="ECO:0000313" key="6">
    <source>
        <dbReference type="Proteomes" id="UP001595973"/>
    </source>
</evidence>
<gene>
    <name evidence="5" type="ORF">ACFO5X_23455</name>
</gene>
<name>A0ABV9KN11_9RHOB</name>
<dbReference type="GO" id="GO:0032259">
    <property type="term" value="P:methylation"/>
    <property type="evidence" value="ECO:0007669"/>
    <property type="project" value="UniProtKB-KW"/>
</dbReference>
<evidence type="ECO:0000256" key="2">
    <source>
        <dbReference type="ARBA" id="ARBA00022679"/>
    </source>
</evidence>
<keyword evidence="3" id="KW-0949">S-adenosyl-L-methionine</keyword>
<reference evidence="6" key="1">
    <citation type="journal article" date="2019" name="Int. J. Syst. Evol. Microbiol.">
        <title>The Global Catalogue of Microorganisms (GCM) 10K type strain sequencing project: providing services to taxonomists for standard genome sequencing and annotation.</title>
        <authorList>
            <consortium name="The Broad Institute Genomics Platform"/>
            <consortium name="The Broad Institute Genome Sequencing Center for Infectious Disease"/>
            <person name="Wu L."/>
            <person name="Ma J."/>
        </authorList>
    </citation>
    <scope>NUCLEOTIDE SEQUENCE [LARGE SCALE GENOMIC DNA]</scope>
    <source>
        <strain evidence="6">CGMCC 4.7283</strain>
    </source>
</reference>
<dbReference type="Gene3D" id="3.40.50.150">
    <property type="entry name" value="Vaccinia Virus protein VP39"/>
    <property type="match status" value="1"/>
</dbReference>
<comment type="caution">
    <text evidence="5">The sequence shown here is derived from an EMBL/GenBank/DDBJ whole genome shotgun (WGS) entry which is preliminary data.</text>
</comment>
<dbReference type="InterPro" id="IPR041698">
    <property type="entry name" value="Methyltransf_25"/>
</dbReference>
<accession>A0ABV9KN11</accession>
<keyword evidence="1 5" id="KW-0489">Methyltransferase</keyword>
<dbReference type="SUPFAM" id="SSF53335">
    <property type="entry name" value="S-adenosyl-L-methionine-dependent methyltransferases"/>
    <property type="match status" value="1"/>
</dbReference>
<dbReference type="EC" id="2.1.1.64" evidence="5"/>
<evidence type="ECO:0000259" key="4">
    <source>
        <dbReference type="Pfam" id="PF13649"/>
    </source>
</evidence>
<evidence type="ECO:0000256" key="3">
    <source>
        <dbReference type="ARBA" id="ARBA00022691"/>
    </source>
</evidence>
<dbReference type="PANTHER" id="PTHR43464:SF19">
    <property type="entry name" value="UBIQUINONE BIOSYNTHESIS O-METHYLTRANSFERASE, MITOCHONDRIAL"/>
    <property type="match status" value="1"/>
</dbReference>
<keyword evidence="6" id="KW-1185">Reference proteome</keyword>
<protein>
    <submittedName>
        <fullName evidence="5">Class I SAM-dependent methyltransferase</fullName>
        <ecNumber evidence="5">2.1.1.222</ecNumber>
        <ecNumber evidence="5">2.1.1.64</ecNumber>
    </submittedName>
</protein>
<dbReference type="Proteomes" id="UP001595973">
    <property type="component" value="Unassembled WGS sequence"/>
</dbReference>
<dbReference type="GO" id="GO:0102208">
    <property type="term" value="F:2-polyprenyl-6-hydroxyphenol methylase activity"/>
    <property type="evidence" value="ECO:0007669"/>
    <property type="project" value="UniProtKB-EC"/>
</dbReference>
<dbReference type="EMBL" id="JBHSGI010000033">
    <property type="protein sequence ID" value="MFC4671530.1"/>
    <property type="molecule type" value="Genomic_DNA"/>
</dbReference>
<dbReference type="RefSeq" id="WP_380722148.1">
    <property type="nucleotide sequence ID" value="NZ_JBHSGI010000033.1"/>
</dbReference>
<dbReference type="PANTHER" id="PTHR43464">
    <property type="entry name" value="METHYLTRANSFERASE"/>
    <property type="match status" value="1"/>
</dbReference>
<keyword evidence="2 5" id="KW-0808">Transferase</keyword>
<evidence type="ECO:0000256" key="1">
    <source>
        <dbReference type="ARBA" id="ARBA00022603"/>
    </source>
</evidence>
<sequence length="206" mass="21979">MTDLSKAALAVYAGNADRLIEAYEAVNADQIFAPFLDLLPGAGATALDIGTGTGRDAAWLAARGLAVTAVEPTEGLRAAGITRHGATLEWMDDILPNLPGLGARTFDLVVVNAVWHHLGDAERDRAARRLAALLRSDGLILLSLRHGPEHPGQPVVALEATAEVDRLAAAGLRLVRQETPDPHQGQNRAAGVTWIWLALRRDENDQ</sequence>